<keyword evidence="4" id="KW-1185">Reference proteome</keyword>
<sequence length="175" mass="17275">MWLAIPIVFTAAVAGVIVAGAWLVDMITRPGFHVVLSSSVFGAAAAVTIATSGRVSWGARWQRRWLRWSYPVAVLAVGLGIDGLSLPTAVAAGVGVPAVAALAVVCWRHRQAADSDTATEASPVERPVTAGPPVGGSAVEGSGAEGSGAEGSGAENPASGRAAAGNAAAPIAAGR</sequence>
<evidence type="ECO:0000313" key="4">
    <source>
        <dbReference type="Proteomes" id="UP001206128"/>
    </source>
</evidence>
<dbReference type="AlphaFoldDB" id="A0AAE3GGH9"/>
<protein>
    <submittedName>
        <fullName evidence="3">Uncharacterized protein</fullName>
    </submittedName>
</protein>
<evidence type="ECO:0000256" key="1">
    <source>
        <dbReference type="SAM" id="MobiDB-lite"/>
    </source>
</evidence>
<feature type="transmembrane region" description="Helical" evidence="2">
    <location>
        <begin position="30"/>
        <end position="53"/>
    </location>
</feature>
<evidence type="ECO:0000256" key="2">
    <source>
        <dbReference type="SAM" id="Phobius"/>
    </source>
</evidence>
<dbReference type="Proteomes" id="UP001206128">
    <property type="component" value="Unassembled WGS sequence"/>
</dbReference>
<keyword evidence="2" id="KW-0472">Membrane</keyword>
<evidence type="ECO:0000313" key="3">
    <source>
        <dbReference type="EMBL" id="MCP2166929.1"/>
    </source>
</evidence>
<feature type="transmembrane region" description="Helical" evidence="2">
    <location>
        <begin position="87"/>
        <end position="107"/>
    </location>
</feature>
<keyword evidence="2" id="KW-0812">Transmembrane</keyword>
<keyword evidence="2" id="KW-1133">Transmembrane helix</keyword>
<organism evidence="3 4">
    <name type="scientific">Goodfellowiella coeruleoviolacea</name>
    <dbReference type="NCBI Taxonomy" id="334858"/>
    <lineage>
        <taxon>Bacteria</taxon>
        <taxon>Bacillati</taxon>
        <taxon>Actinomycetota</taxon>
        <taxon>Actinomycetes</taxon>
        <taxon>Pseudonocardiales</taxon>
        <taxon>Pseudonocardiaceae</taxon>
        <taxon>Goodfellowiella</taxon>
    </lineage>
</organism>
<gene>
    <name evidence="3" type="ORF">LX83_003801</name>
</gene>
<name>A0AAE3GGH9_9PSEU</name>
<accession>A0AAE3GGH9</accession>
<feature type="region of interest" description="Disordered" evidence="1">
    <location>
        <begin position="115"/>
        <end position="175"/>
    </location>
</feature>
<comment type="caution">
    <text evidence="3">The sequence shown here is derived from an EMBL/GenBank/DDBJ whole genome shotgun (WGS) entry which is preliminary data.</text>
</comment>
<reference evidence="3" key="1">
    <citation type="submission" date="2022-06" db="EMBL/GenBank/DDBJ databases">
        <title>Genomic Encyclopedia of Archaeal and Bacterial Type Strains, Phase II (KMG-II): from individual species to whole genera.</title>
        <authorList>
            <person name="Goeker M."/>
        </authorList>
    </citation>
    <scope>NUCLEOTIDE SEQUENCE</scope>
    <source>
        <strain evidence="3">DSM 43935</strain>
    </source>
</reference>
<feature type="transmembrane region" description="Helical" evidence="2">
    <location>
        <begin position="7"/>
        <end position="24"/>
    </location>
</feature>
<feature type="compositionally biased region" description="Low complexity" evidence="1">
    <location>
        <begin position="131"/>
        <end position="142"/>
    </location>
</feature>
<feature type="transmembrane region" description="Helical" evidence="2">
    <location>
        <begin position="65"/>
        <end position="81"/>
    </location>
</feature>
<feature type="compositionally biased region" description="Low complexity" evidence="1">
    <location>
        <begin position="152"/>
        <end position="175"/>
    </location>
</feature>
<dbReference type="EMBL" id="JAMTCK010000008">
    <property type="protein sequence ID" value="MCP2166929.1"/>
    <property type="molecule type" value="Genomic_DNA"/>
</dbReference>
<proteinExistence type="predicted"/>